<evidence type="ECO:0000313" key="2">
    <source>
        <dbReference type="EMBL" id="SMG24086.1"/>
    </source>
</evidence>
<dbReference type="OrthoDB" id="2474789at2"/>
<evidence type="ECO:0000313" key="3">
    <source>
        <dbReference type="Proteomes" id="UP000193834"/>
    </source>
</evidence>
<accession>A0A1X7J8L9</accession>
<dbReference type="STRING" id="1852522.SAMN06295960_1348"/>
<keyword evidence="3" id="KW-1185">Reference proteome</keyword>
<dbReference type="InterPro" id="IPR048844">
    <property type="entry name" value="LpdD_chaperone-like"/>
</dbReference>
<name>A0A1X7J8L9_9BACL</name>
<gene>
    <name evidence="2" type="ORF">SAMN06295960_1348</name>
</gene>
<protein>
    <recommendedName>
        <fullName evidence="1">Prenylated flavin chaperone LpdD-like domain-containing protein</fullName>
    </recommendedName>
</protein>
<dbReference type="Pfam" id="PF21758">
    <property type="entry name" value="PAC_bac"/>
    <property type="match status" value="1"/>
</dbReference>
<dbReference type="AlphaFoldDB" id="A0A1X7J8L9"/>
<dbReference type="EMBL" id="FXAZ01000001">
    <property type="protein sequence ID" value="SMG24086.1"/>
    <property type="molecule type" value="Genomic_DNA"/>
</dbReference>
<organism evidence="2 3">
    <name type="scientific">Paenibacillus aquistagni</name>
    <dbReference type="NCBI Taxonomy" id="1852522"/>
    <lineage>
        <taxon>Bacteria</taxon>
        <taxon>Bacillati</taxon>
        <taxon>Bacillota</taxon>
        <taxon>Bacilli</taxon>
        <taxon>Bacillales</taxon>
        <taxon>Paenibacillaceae</taxon>
        <taxon>Paenibacillus</taxon>
    </lineage>
</organism>
<evidence type="ECO:0000259" key="1">
    <source>
        <dbReference type="Pfam" id="PF21758"/>
    </source>
</evidence>
<sequence length="121" mass="13667">MSSWKVPEQAIQCRVTAIGRDWLIVLTGGDKESDHHIGAISTIYRDLETEEPQVMTQSIPGHKEHLLTEDMAQEAAQVLNGNITIIAGVHFDHLKKEQIAEVVDASWQVFRSTLYKHLNHN</sequence>
<reference evidence="2 3" key="1">
    <citation type="submission" date="2017-04" db="EMBL/GenBank/DDBJ databases">
        <authorList>
            <person name="Afonso C.L."/>
            <person name="Miller P.J."/>
            <person name="Scott M.A."/>
            <person name="Spackman E."/>
            <person name="Goraichik I."/>
            <person name="Dimitrov K.M."/>
            <person name="Suarez D.L."/>
            <person name="Swayne D.E."/>
        </authorList>
    </citation>
    <scope>NUCLEOTIDE SEQUENCE [LARGE SCALE GENOMIC DNA]</scope>
    <source>
        <strain evidence="2 3">11</strain>
    </source>
</reference>
<dbReference type="Proteomes" id="UP000193834">
    <property type="component" value="Unassembled WGS sequence"/>
</dbReference>
<proteinExistence type="predicted"/>
<feature type="domain" description="Prenylated flavin chaperone LpdD-like" evidence="1">
    <location>
        <begin position="8"/>
        <end position="114"/>
    </location>
</feature>
<dbReference type="RefSeq" id="WP_085493500.1">
    <property type="nucleotide sequence ID" value="NZ_FXAZ01000001.1"/>
</dbReference>